<reference evidence="2" key="1">
    <citation type="submission" date="2019-08" db="EMBL/GenBank/DDBJ databases">
        <authorList>
            <person name="Kucharzyk K."/>
            <person name="Murdoch R.W."/>
            <person name="Higgins S."/>
            <person name="Loffler F."/>
        </authorList>
    </citation>
    <scope>NUCLEOTIDE SEQUENCE</scope>
</reference>
<dbReference type="EMBL" id="VSSQ01000018">
    <property type="protein sequence ID" value="MPL62463.1"/>
    <property type="molecule type" value="Genomic_DNA"/>
</dbReference>
<protein>
    <submittedName>
        <fullName evidence="2">Uncharacterized protein</fullName>
    </submittedName>
</protein>
<name>A0A644T6B6_9ZZZZ</name>
<dbReference type="AlphaFoldDB" id="A0A644T6B6"/>
<feature type="region of interest" description="Disordered" evidence="1">
    <location>
        <begin position="304"/>
        <end position="356"/>
    </location>
</feature>
<organism evidence="2">
    <name type="scientific">bioreactor metagenome</name>
    <dbReference type="NCBI Taxonomy" id="1076179"/>
    <lineage>
        <taxon>unclassified sequences</taxon>
        <taxon>metagenomes</taxon>
        <taxon>ecological metagenomes</taxon>
    </lineage>
</organism>
<accession>A0A644T6B6</accession>
<proteinExistence type="predicted"/>
<gene>
    <name evidence="2" type="ORF">SDC9_08083</name>
</gene>
<sequence length="434" mass="50609">MNIYIYGNQRFKKEIYKILDSSQIKKIDNNVIIKEIGNLNDLKETIKAQPKDIYLIDDEKIIKKDSLKSKFFAPKDGVDEQFLVESGVNDLTINSLNEIPEYIIRKYELEKNLEDIKKENKIELDDELSKLLANETQIEKKLESIPEIKDDEIVSGVNLNELENLIETTEETENIDLHKLDNNDKITNEFEDFNNDFGLNNISFDYDDDNILNDNSLSDEDVLSQILNSASIDEDNYEFLGETFEDVNFLEELFPDKAELLATFEKPEKQLEDDKTEMTDEFIEFDDDEEVHLPDEEIQEIADLEEDNFENEKKEVIIEPMDDEENEEKNEEKNEEDEEDEESENFEDLEGENMNDNEFSELDSLNEKDLMEALNYKADEIVQVPKNQENTQIISNVNNKETVILNSSNVDEISQLISKLLSNKTLEITIKLKD</sequence>
<evidence type="ECO:0000256" key="1">
    <source>
        <dbReference type="SAM" id="MobiDB-lite"/>
    </source>
</evidence>
<feature type="compositionally biased region" description="Acidic residues" evidence="1">
    <location>
        <begin position="320"/>
        <end position="356"/>
    </location>
</feature>
<comment type="caution">
    <text evidence="2">The sequence shown here is derived from an EMBL/GenBank/DDBJ whole genome shotgun (WGS) entry which is preliminary data.</text>
</comment>
<evidence type="ECO:0000313" key="2">
    <source>
        <dbReference type="EMBL" id="MPL62463.1"/>
    </source>
</evidence>